<feature type="transmembrane region" description="Helical" evidence="2">
    <location>
        <begin position="44"/>
        <end position="64"/>
    </location>
</feature>
<proteinExistence type="predicted"/>
<organism evidence="3 4">
    <name type="scientific">Paractinoplanes abujensis</name>
    <dbReference type="NCBI Taxonomy" id="882441"/>
    <lineage>
        <taxon>Bacteria</taxon>
        <taxon>Bacillati</taxon>
        <taxon>Actinomycetota</taxon>
        <taxon>Actinomycetes</taxon>
        <taxon>Micromonosporales</taxon>
        <taxon>Micromonosporaceae</taxon>
        <taxon>Paractinoplanes</taxon>
    </lineage>
</organism>
<evidence type="ECO:0000313" key="4">
    <source>
        <dbReference type="Proteomes" id="UP000542742"/>
    </source>
</evidence>
<gene>
    <name evidence="3" type="ORF">BKA14_001147</name>
</gene>
<name>A0A7W7FZW8_9ACTN</name>
<evidence type="ECO:0000256" key="2">
    <source>
        <dbReference type="SAM" id="Phobius"/>
    </source>
</evidence>
<protein>
    <submittedName>
        <fullName evidence="3">Uncharacterized protein</fullName>
    </submittedName>
</protein>
<sequence length="360" mass="39179">MSGDKYDQMLREADPYRPGPFIAADQELLTQIMAEPRRQPFSRLAVVGVAAAVIIAAVGVVVVLNRTSAAPTLPAAPTPSAASPSRAGPPPASDSLLEPQKVKKAAEQGSRLVIGEPGWKIIHLEPFADDGGEMAWEKGDRMINSSWYPAAEYNSRRHDKQKGAEKVKLGDYTGWMITEGGQFRVMTEPQPGGKIMVSFDSGPGFTKARFRTFLAGVKTVGVEAWIAAATGTVSRRGEMGDRAYRLFAHGGLGRPQSWEDSQLDDLPVDGTLFDFDTALAKQAACGFITDWEQAKARGNAALLEAVRETLLASKNWTVLKDLEQQGSTLRTPVIEMTTRLASDQATPSEIEVYRRQFCPR</sequence>
<feature type="compositionally biased region" description="Low complexity" evidence="1">
    <location>
        <begin position="72"/>
        <end position="86"/>
    </location>
</feature>
<evidence type="ECO:0000256" key="1">
    <source>
        <dbReference type="SAM" id="MobiDB-lite"/>
    </source>
</evidence>
<dbReference type="RefSeq" id="WP_184949876.1">
    <property type="nucleotide sequence ID" value="NZ_BOMC01000009.1"/>
</dbReference>
<reference evidence="3 4" key="1">
    <citation type="submission" date="2020-08" db="EMBL/GenBank/DDBJ databases">
        <title>Sequencing the genomes of 1000 actinobacteria strains.</title>
        <authorList>
            <person name="Klenk H.-P."/>
        </authorList>
    </citation>
    <scope>NUCLEOTIDE SEQUENCE [LARGE SCALE GENOMIC DNA]</scope>
    <source>
        <strain evidence="3 4">DSM 45518</strain>
    </source>
</reference>
<feature type="region of interest" description="Disordered" evidence="1">
    <location>
        <begin position="72"/>
        <end position="99"/>
    </location>
</feature>
<comment type="caution">
    <text evidence="3">The sequence shown here is derived from an EMBL/GenBank/DDBJ whole genome shotgun (WGS) entry which is preliminary data.</text>
</comment>
<accession>A0A7W7FZW8</accession>
<keyword evidence="2" id="KW-0812">Transmembrane</keyword>
<dbReference type="AlphaFoldDB" id="A0A7W7FZW8"/>
<dbReference type="EMBL" id="JACHMF010000001">
    <property type="protein sequence ID" value="MBB4690999.1"/>
    <property type="molecule type" value="Genomic_DNA"/>
</dbReference>
<evidence type="ECO:0000313" key="3">
    <source>
        <dbReference type="EMBL" id="MBB4690999.1"/>
    </source>
</evidence>
<keyword evidence="4" id="KW-1185">Reference proteome</keyword>
<keyword evidence="2" id="KW-0472">Membrane</keyword>
<dbReference type="Proteomes" id="UP000542742">
    <property type="component" value="Unassembled WGS sequence"/>
</dbReference>
<keyword evidence="2" id="KW-1133">Transmembrane helix</keyword>